<evidence type="ECO:0000256" key="1">
    <source>
        <dbReference type="SAM" id="MobiDB-lite"/>
    </source>
</evidence>
<proteinExistence type="predicted"/>
<dbReference type="RefSeq" id="XP_022581738.1">
    <property type="nucleotide sequence ID" value="XM_022722961.1"/>
</dbReference>
<sequence length="3236" mass="359855">MATTSITAEYSTPNPSFNWFFLLELSVSGILVLFFLLYFNRLFATLISYGIRAYTWHYYRAYVDIKALNISLLGGRIFFKDIRYHGVNETIFVHGGFITWQYWARAVQRSDLSKLNEKPSGPSNSARNAGREGDPPSVVDGEKNSGLGEQGGVKKSDKLPCRITVTFFGLEWFVYNRTPAYDSILAGFGVKDDQAASEDEDHDPPSADSSKPPKRSSKDQPVSHDGAAAGSDGNCPDSQPSTDPDLEIKGPLLTILRLLPIGLVCTKGALVIGNEYTRSVVTTTFSSATGSIDASNAGPYDLYRQIFSFDLNNLVVQLRPNPDYKQSQLTAAHGLTSPHEDKLGARRTRDHFFNYQLKKRKVWHSVRDLIPYFQKSVESFYVFDHGETSNADAPKNPAGTPGDVRWVGLSRYLDNESQNDHEGWNAVEYARFSTILESQRVAVRYFWDIPGSVPLQHAPLASSTRMKSRDINGAPPPEWGVDLRIEGGSITYGPWADRERGGLQNVFFPNFYRSASAAVPLTPGSSRQNTVFKLTIELSEETTLRIPTREPSKDWQWKGRAEAIGGSSKTKNQQQRRARNKEGEKSQVGPDIRPFGWLFLRVAPDSTITYTMDMIASSSGYTNQLALDLRDSRLSSSINHGPLWQCPRQLMTCDLSNPLGWNDLRTWKFDIESEQMELFLLRDHIFLITDLVSDWASGPPTDYYTFVPFVYNLNLSFTDLRLVMNVNDMNIISNPSDVNDNSWLVIKGKTLKSDVLIPIDKYKPEQNAVTFKVDLLDGGIDTTTPSWDTLHTFLQDKSTALLDSLSIDGIYNYYLSTSAELVDTLILDIAGSSPRLYLYGFLIRNFMTIRANYFGDEMHFRTLEEFQERAYSPNQSNTHHGLNPNRKSNDLDVILHVTADKVCALLPGNIYDRLKMIRLDAPSLEIDLRFTNYYMDLQFSLGPVRAALESRQVDGSTVLSATQLFIDSCSIHGHRLFGLPPAEPTYVCNWDFGIGRIIGECSAEFLSCLTAGLKAFDFTLDNFENALPPVIPIVLHDVTFLRATLKSVHVSVLMNEAALLVSSGPVSTKFNDWADQMFSKRLCVLIPDVTIAAVARQDLDDSKSSHGAVNPLGLIQLAVKLRLAKRTWNITEDRRLQQEHIKIHDEPTHRTPWLLLDGIDDDQIPFMEGKFDPPTIPIPSLPAPISTRSRFVDRLSGRQFSETMTKGSNRSFIDASSMRSSKKRRIHSANSASREYVRTLSVPGLSTSGDFLTPAKSRFESGIEDPRIYVRDQSTPYVSSRAKTSDANPWAIPEFSLHRLTLDTTQLPSEEVAPHDKRNIETIDSRWNLLSSPFEEGNTTHTNVFLELPEGIRGYCAPEFLHIISDFIQEFQPSHPIEVIDSLQTDVVGDIVAYEKSLNKPKTTTSLAIRVPSILVRLANKTHTQDSESQTISFLDEYIISLSNLRSEFRTRTERQKGDLLKGVKKSHTVHAAMDALKVAINGGNVDGSHGKAEFECRLGDTNFWLMSTPAVRAHLQMRAFDTVTSPKSVAHLASLVRRTTTMSDSAASAFQQSSSLGTKRLRSLIYGLTQSAASISDPSFLTRISNVLRIAPSHIRQHDSWKIISRLRNTYNNLPSDQQRTLATRSPGEEYSLPDNARSIVLSNFDQWRAWDLAHVERSYVMRRVWSPVDSVQESTAPPMYISSTIRSFRFLMDPGPKESDFTLQDLSTRVSVHSQETDATTAKKIPKQLIVVQSYCSSTALRVRWEILDLVEEIMTTMSDITLESSNSPQQPAVADRESAIELQVVMGADTGSIALDGVNVNLKVTGTALRGSLAHNGHNKGGVNHSTLLLSGETVLSEVSSVSKTLMLWRIRDPRTYFSLLAKGSGNKSAHDVKIAASCKKLRYEMKEDPLSLAHTADRLIEDEIRYISQLVKEIKSLPKPPTENTSSSQQTTQTRFHLALFSDDYRLSFCLLPSLTYIITGEVARMSVMPREDSKIEIDFDVKKNTHTLLSSERNKWNVLSILEIPPINGRIVANLLPERTEVEVDTTIELIKLQASSVRSLLGALSGSEMAHLVSDLKQNVAVLEKHLGDVLALEKTPPKTRKPSTGHEFIYKARLTMAGTEIHATTPGLSSKHYSTEMCLTLGMIQMHLDSGLDQGYPMEHPYFQIDVTRIIFDLKKREKSSSRSYGRCAIDAKLIGSTSVGESGELLRAYHLSSKKFDVELCAETATLIVDILAHLQERLKTLDLQHEAKRFKKLRQRGQTESRGKATEIPAIQVEDGGGDSQTFFDAIYTLDLNNVQISWNMFHGSTEIPGEQAEDLVFSIRHLDLSNKRTNTAKLRIEDMQLQMVPPSADRRERSLNSALMPELVFNVAFSSKEKEMRLAFQAAGKSVNLRATSNFILPASMLRDSIASASNTLREANAIWMRTPSTNNNTKRNLFGNKRLRSILVDVDFAGASVALLGSYNDDHQRVLMVASRSSSLPKGKYGQYVQGDAATTATFRAPGVALKVQFEDNGKDDPALNAELKVDASTNVLYPTLVPLIKQMTATVKEVMGEQESSPTATSVSVLPASLTPTKLQPKFIDGTPLDTKNADSILGRCKVNVGILICKQEFSLSCQPIARVAATASFNRVYVTINTVQSDDHGRFLALLVAFKSLQASVKHVYSNESTASFEVESIIMSLMNRRHLGSTKGISAILKVSPLAVMLNAKQVQDLLLFREIWVPSGEDSGGAAPVPAPSTETQAYIVQRYQQVAAASAFPWDSTISIEQMRVQLDLGPTLGKSQFSIQDLWLSSKKSSDWEQTMCIGFDSMGVESEGRMSGFVSLERLRVSTSIQWPDQTPLSGKTPLIQASIAFDQLGAKVSFDYQPFLVSDIEGFDFLMYNVRDDATGSNRERLFSILEGEKVQVFCTSLTASQALALFQACQRLVQDKQAAYEASIREIERFLRRKSAMAASGKLEPSRRETERPEEDRESAEKAPISLYTGVVVAIKTVNIGAFPSSFFDHQILKLEALDAQARFAVSLQAGKIHSALGLTLGQLRVALSGAGRASSTNLDELSIDEVVQRAVGSRGGTILKVPRLVARMETWQTPGARHIDYIFQSTFEGKVDVGWNYSRISFIRGMWERHSRALASRLGKPLAPSAVRITGGQPGDGDGDGNSHSNGHGNDEPGEEKITAVVVNVPQSRYTYTALEPPVIETPQLRDMGEATPPLEWIGLQREKLPNLTHQIIIVTLLEIAKEVEDAYEKILGSS</sequence>
<evidence type="ECO:0000313" key="6">
    <source>
        <dbReference type="Proteomes" id="UP000184188"/>
    </source>
</evidence>
<feature type="transmembrane region" description="Helical" evidence="2">
    <location>
        <begin position="19"/>
        <end position="40"/>
    </location>
</feature>
<feature type="region of interest" description="Disordered" evidence="1">
    <location>
        <begin position="2938"/>
        <end position="2961"/>
    </location>
</feature>
<accession>A0A1L9SJ53</accession>
<dbReference type="Proteomes" id="UP000184188">
    <property type="component" value="Unassembled WGS sequence"/>
</dbReference>
<dbReference type="PANTHER" id="PTHR32085">
    <property type="entry name" value="PROTEIN CSF1"/>
    <property type="match status" value="1"/>
</dbReference>
<feature type="domain" description="Csf1 N-terminal" evidence="3">
    <location>
        <begin position="152"/>
        <end position="875"/>
    </location>
</feature>
<feature type="domain" description="Csf1 C-terminal region" evidence="4">
    <location>
        <begin position="2481"/>
        <end position="3235"/>
    </location>
</feature>
<feature type="region of interest" description="Disordered" evidence="1">
    <location>
        <begin position="548"/>
        <end position="588"/>
    </location>
</feature>
<dbReference type="Pfam" id="PF21678">
    <property type="entry name" value="Csf1_N"/>
    <property type="match status" value="1"/>
</dbReference>
<keyword evidence="6" id="KW-1185">Reference proteome</keyword>
<evidence type="ECO:0000256" key="2">
    <source>
        <dbReference type="SAM" id="Phobius"/>
    </source>
</evidence>
<dbReference type="InterPro" id="IPR029636">
    <property type="entry name" value="Csf1"/>
</dbReference>
<feature type="region of interest" description="Disordered" evidence="1">
    <location>
        <begin position="193"/>
        <end position="246"/>
    </location>
</feature>
<keyword evidence="2" id="KW-0472">Membrane</keyword>
<dbReference type="Pfam" id="PF25038">
    <property type="entry name" value="Csf1_C"/>
    <property type="match status" value="1"/>
</dbReference>
<dbReference type="InterPro" id="IPR048636">
    <property type="entry name" value="Csf1_N"/>
</dbReference>
<organism evidence="5 6">
    <name type="scientific">Penicilliopsis zonata CBS 506.65</name>
    <dbReference type="NCBI Taxonomy" id="1073090"/>
    <lineage>
        <taxon>Eukaryota</taxon>
        <taxon>Fungi</taxon>
        <taxon>Dikarya</taxon>
        <taxon>Ascomycota</taxon>
        <taxon>Pezizomycotina</taxon>
        <taxon>Eurotiomycetes</taxon>
        <taxon>Eurotiomycetidae</taxon>
        <taxon>Eurotiales</taxon>
        <taxon>Aspergillaceae</taxon>
        <taxon>Penicilliopsis</taxon>
    </lineage>
</organism>
<keyword evidence="2" id="KW-1133">Transmembrane helix</keyword>
<dbReference type="PANTHER" id="PTHR32085:SF3">
    <property type="entry name" value="PROTEIN CSF1"/>
    <property type="match status" value="1"/>
</dbReference>
<dbReference type="GeneID" id="34609426"/>
<evidence type="ECO:0000259" key="4">
    <source>
        <dbReference type="Pfam" id="PF25038"/>
    </source>
</evidence>
<reference evidence="6" key="1">
    <citation type="journal article" date="2017" name="Genome Biol.">
        <title>Comparative genomics reveals high biological diversity and specific adaptations in the industrially and medically important fungal genus Aspergillus.</title>
        <authorList>
            <person name="de Vries R.P."/>
            <person name="Riley R."/>
            <person name="Wiebenga A."/>
            <person name="Aguilar-Osorio G."/>
            <person name="Amillis S."/>
            <person name="Uchima C.A."/>
            <person name="Anderluh G."/>
            <person name="Asadollahi M."/>
            <person name="Askin M."/>
            <person name="Barry K."/>
            <person name="Battaglia E."/>
            <person name="Bayram O."/>
            <person name="Benocci T."/>
            <person name="Braus-Stromeyer S.A."/>
            <person name="Caldana C."/>
            <person name="Canovas D."/>
            <person name="Cerqueira G.C."/>
            <person name="Chen F."/>
            <person name="Chen W."/>
            <person name="Choi C."/>
            <person name="Clum A."/>
            <person name="Dos Santos R.A."/>
            <person name="Damasio A.R."/>
            <person name="Diallinas G."/>
            <person name="Emri T."/>
            <person name="Fekete E."/>
            <person name="Flipphi M."/>
            <person name="Freyberg S."/>
            <person name="Gallo A."/>
            <person name="Gournas C."/>
            <person name="Habgood R."/>
            <person name="Hainaut M."/>
            <person name="Harispe M.L."/>
            <person name="Henrissat B."/>
            <person name="Hilden K.S."/>
            <person name="Hope R."/>
            <person name="Hossain A."/>
            <person name="Karabika E."/>
            <person name="Karaffa L."/>
            <person name="Karanyi Z."/>
            <person name="Krasevec N."/>
            <person name="Kuo A."/>
            <person name="Kusch H."/>
            <person name="LaButti K."/>
            <person name="Lagendijk E.L."/>
            <person name="Lapidus A."/>
            <person name="Levasseur A."/>
            <person name="Lindquist E."/>
            <person name="Lipzen A."/>
            <person name="Logrieco A.F."/>
            <person name="MacCabe A."/>
            <person name="Maekelae M.R."/>
            <person name="Malavazi I."/>
            <person name="Melin P."/>
            <person name="Meyer V."/>
            <person name="Mielnichuk N."/>
            <person name="Miskei M."/>
            <person name="Molnar A.P."/>
            <person name="Mule G."/>
            <person name="Ngan C.Y."/>
            <person name="Orejas M."/>
            <person name="Orosz E."/>
            <person name="Ouedraogo J.P."/>
            <person name="Overkamp K.M."/>
            <person name="Park H.-S."/>
            <person name="Perrone G."/>
            <person name="Piumi F."/>
            <person name="Punt P.J."/>
            <person name="Ram A.F."/>
            <person name="Ramon A."/>
            <person name="Rauscher S."/>
            <person name="Record E."/>
            <person name="Riano-Pachon D.M."/>
            <person name="Robert V."/>
            <person name="Roehrig J."/>
            <person name="Ruller R."/>
            <person name="Salamov A."/>
            <person name="Salih N.S."/>
            <person name="Samson R.A."/>
            <person name="Sandor E."/>
            <person name="Sanguinetti M."/>
            <person name="Schuetze T."/>
            <person name="Sepcic K."/>
            <person name="Shelest E."/>
            <person name="Sherlock G."/>
            <person name="Sophianopoulou V."/>
            <person name="Squina F.M."/>
            <person name="Sun H."/>
            <person name="Susca A."/>
            <person name="Todd R.B."/>
            <person name="Tsang A."/>
            <person name="Unkles S.E."/>
            <person name="van de Wiele N."/>
            <person name="van Rossen-Uffink D."/>
            <person name="Oliveira J.V."/>
            <person name="Vesth T.C."/>
            <person name="Visser J."/>
            <person name="Yu J.-H."/>
            <person name="Zhou M."/>
            <person name="Andersen M.R."/>
            <person name="Archer D.B."/>
            <person name="Baker S.E."/>
            <person name="Benoit I."/>
            <person name="Brakhage A.A."/>
            <person name="Braus G.H."/>
            <person name="Fischer R."/>
            <person name="Frisvad J.C."/>
            <person name="Goldman G.H."/>
            <person name="Houbraken J."/>
            <person name="Oakley B."/>
            <person name="Pocsi I."/>
            <person name="Scazzocchio C."/>
            <person name="Seiboth B."/>
            <person name="vanKuyk P.A."/>
            <person name="Wortman J."/>
            <person name="Dyer P.S."/>
            <person name="Grigoriev I.V."/>
        </authorList>
    </citation>
    <scope>NUCLEOTIDE SEQUENCE [LARGE SCALE GENOMIC DNA]</scope>
    <source>
        <strain evidence="6">CBS 506.65</strain>
    </source>
</reference>
<feature type="compositionally biased region" description="Basic and acidic residues" evidence="1">
    <location>
        <begin position="548"/>
        <end position="561"/>
    </location>
</feature>
<dbReference type="GO" id="GO:0016020">
    <property type="term" value="C:membrane"/>
    <property type="evidence" value="ECO:0007669"/>
    <property type="project" value="InterPro"/>
</dbReference>
<dbReference type="STRING" id="1073090.A0A1L9SJ53"/>
<feature type="region of interest" description="Disordered" evidence="1">
    <location>
        <begin position="114"/>
        <end position="155"/>
    </location>
</feature>
<dbReference type="EMBL" id="KV878341">
    <property type="protein sequence ID" value="OJJ47228.1"/>
    <property type="molecule type" value="Genomic_DNA"/>
</dbReference>
<gene>
    <name evidence="5" type="ORF">ASPZODRAFT_132195</name>
</gene>
<keyword evidence="2" id="KW-0812">Transmembrane</keyword>
<feature type="region of interest" description="Disordered" evidence="1">
    <location>
        <begin position="3126"/>
        <end position="3156"/>
    </location>
</feature>
<name>A0A1L9SJ53_9EURO</name>
<evidence type="ECO:0000313" key="5">
    <source>
        <dbReference type="EMBL" id="OJJ47228.1"/>
    </source>
</evidence>
<dbReference type="VEuPathDB" id="FungiDB:ASPZODRAFT_132195"/>
<protein>
    <recommendedName>
        <fullName evidence="7">Elongation factor 2</fullName>
    </recommendedName>
</protein>
<feature type="compositionally biased region" description="Basic and acidic residues" evidence="1">
    <location>
        <begin position="2944"/>
        <end position="2961"/>
    </location>
</feature>
<evidence type="ECO:0008006" key="7">
    <source>
        <dbReference type="Google" id="ProtNLM"/>
    </source>
</evidence>
<dbReference type="OrthoDB" id="10051416at2759"/>
<dbReference type="InterPro" id="IPR056779">
    <property type="entry name" value="Csf1_C"/>
</dbReference>
<feature type="region of interest" description="Disordered" evidence="1">
    <location>
        <begin position="1203"/>
        <end position="1233"/>
    </location>
</feature>
<evidence type="ECO:0000259" key="3">
    <source>
        <dbReference type="Pfam" id="PF21678"/>
    </source>
</evidence>
<dbReference type="GO" id="GO:0006113">
    <property type="term" value="P:fermentation"/>
    <property type="evidence" value="ECO:0007669"/>
    <property type="project" value="InterPro"/>
</dbReference>